<proteinExistence type="inferred from homology"/>
<keyword evidence="2" id="KW-0378">Hydrolase</keyword>
<dbReference type="InterPro" id="IPR008334">
    <property type="entry name" value="5'-Nucleotdase_C"/>
</dbReference>
<keyword evidence="6" id="KW-1185">Reference proteome</keyword>
<feature type="domain" description="5'-Nucleotidase C-terminal" evidence="4">
    <location>
        <begin position="304"/>
        <end position="429"/>
    </location>
</feature>
<evidence type="ECO:0000256" key="2">
    <source>
        <dbReference type="RuleBase" id="RU362119"/>
    </source>
</evidence>
<dbReference type="InterPro" id="IPR004843">
    <property type="entry name" value="Calcineurin-like_PHP"/>
</dbReference>
<dbReference type="InterPro" id="IPR036907">
    <property type="entry name" value="5'-Nucleotdase_C_sf"/>
</dbReference>
<dbReference type="SUPFAM" id="SSF55816">
    <property type="entry name" value="5'-nucleotidase (syn. UDP-sugar hydrolase), C-terminal domain"/>
    <property type="match status" value="1"/>
</dbReference>
<dbReference type="InterPro" id="IPR029052">
    <property type="entry name" value="Metallo-depent_PP-like"/>
</dbReference>
<dbReference type="AlphaFoldDB" id="A0A1I2BEJ7"/>
<sequence>MSRITLLQMNDLHGYLTPHPELIWTAAGPEYPMLGGLARIKTLFDRIKSETSGATLALDNGDTFHGTHLAVTTKGKALVPPINALGLAAMTAHWEFAWGPAHVEELAARLSYPLLAANCYRKGDNTRPFPATVMREVGGLQIGVIGIAATIIDKSMPPHFSEGVRFTNGVDEARAESAALRSKGADLVIVLSHLGLPQDLELARQVGGINVILSGHTHNRLSEPVAVGETLIIQSGCHGAFIGRLDLSVADGQIVESSHSLIQIDDTITEDAEMAALVAEAQSKGEDLTRIVGRTPIAMHRNTCLTAPMDDVLLAAVAKAGGTEIAFSNGWRYGVPVPPGDVTCNDLWNIVPVNPPVSTVTMYGQEILKMMEENIERTFACDPFDQMGGYLKRFRGLSLQLKLENPKSQRIVGAFTQGGPLDPNAQYPVSFITAQGVPEAFGTDRKNLEITAITAMERWFADPAWNDQKSVAGAGQVTIV</sequence>
<reference evidence="5 6" key="1">
    <citation type="submission" date="2016-10" db="EMBL/GenBank/DDBJ databases">
        <authorList>
            <person name="de Groot N.N."/>
        </authorList>
    </citation>
    <scope>NUCLEOTIDE SEQUENCE [LARGE SCALE GENOMIC DNA]</scope>
    <source>
        <strain evidence="5 6">DSM 11443</strain>
    </source>
</reference>
<dbReference type="RefSeq" id="WP_093924098.1">
    <property type="nucleotide sequence ID" value="NZ_FOMW01000008.1"/>
</dbReference>
<evidence type="ECO:0000259" key="3">
    <source>
        <dbReference type="Pfam" id="PF00149"/>
    </source>
</evidence>
<keyword evidence="1" id="KW-0732">Signal</keyword>
<dbReference type="PANTHER" id="PTHR11575:SF24">
    <property type="entry name" value="5'-NUCLEOTIDASE"/>
    <property type="match status" value="1"/>
</dbReference>
<dbReference type="Pfam" id="PF02872">
    <property type="entry name" value="5_nucleotid_C"/>
    <property type="match status" value="1"/>
</dbReference>
<dbReference type="Pfam" id="PF00149">
    <property type="entry name" value="Metallophos"/>
    <property type="match status" value="1"/>
</dbReference>
<dbReference type="GO" id="GO:0030288">
    <property type="term" value="C:outer membrane-bounded periplasmic space"/>
    <property type="evidence" value="ECO:0007669"/>
    <property type="project" value="TreeGrafter"/>
</dbReference>
<organism evidence="5 6">
    <name type="scientific">Sulfitobacter brevis</name>
    <dbReference type="NCBI Taxonomy" id="74348"/>
    <lineage>
        <taxon>Bacteria</taxon>
        <taxon>Pseudomonadati</taxon>
        <taxon>Pseudomonadota</taxon>
        <taxon>Alphaproteobacteria</taxon>
        <taxon>Rhodobacterales</taxon>
        <taxon>Roseobacteraceae</taxon>
        <taxon>Sulfitobacter</taxon>
    </lineage>
</organism>
<dbReference type="PRINTS" id="PR01607">
    <property type="entry name" value="APYRASEFAMLY"/>
</dbReference>
<keyword evidence="2" id="KW-0547">Nucleotide-binding</keyword>
<dbReference type="PANTHER" id="PTHR11575">
    <property type="entry name" value="5'-NUCLEOTIDASE-RELATED"/>
    <property type="match status" value="1"/>
</dbReference>
<dbReference type="Gene3D" id="3.90.780.10">
    <property type="entry name" value="5'-Nucleotidase, C-terminal domain"/>
    <property type="match status" value="1"/>
</dbReference>
<comment type="similarity">
    <text evidence="2">Belongs to the 5'-nucleotidase family.</text>
</comment>
<feature type="domain" description="Calcineurin-like phosphoesterase" evidence="3">
    <location>
        <begin position="5"/>
        <end position="219"/>
    </location>
</feature>
<gene>
    <name evidence="5" type="ORF">SAMN04488523_10856</name>
</gene>
<name>A0A1I2BEJ7_9RHOB</name>
<dbReference type="Proteomes" id="UP000198977">
    <property type="component" value="Unassembled WGS sequence"/>
</dbReference>
<dbReference type="InterPro" id="IPR006179">
    <property type="entry name" value="5_nucleotidase/apyrase"/>
</dbReference>
<protein>
    <submittedName>
        <fullName evidence="5">2',3'-cyclic-nucleotide 2'-phosphodiesterase/5'-or 3'-nucleotidase, 5'-nucleotidase family</fullName>
    </submittedName>
</protein>
<dbReference type="EMBL" id="FOMW01000008">
    <property type="protein sequence ID" value="SFE53580.1"/>
    <property type="molecule type" value="Genomic_DNA"/>
</dbReference>
<evidence type="ECO:0000256" key="1">
    <source>
        <dbReference type="ARBA" id="ARBA00022729"/>
    </source>
</evidence>
<dbReference type="GO" id="GO:0009166">
    <property type="term" value="P:nucleotide catabolic process"/>
    <property type="evidence" value="ECO:0007669"/>
    <property type="project" value="InterPro"/>
</dbReference>
<dbReference type="SUPFAM" id="SSF56300">
    <property type="entry name" value="Metallo-dependent phosphatases"/>
    <property type="match status" value="1"/>
</dbReference>
<dbReference type="Gene3D" id="3.60.21.10">
    <property type="match status" value="1"/>
</dbReference>
<evidence type="ECO:0000259" key="4">
    <source>
        <dbReference type="Pfam" id="PF02872"/>
    </source>
</evidence>
<evidence type="ECO:0000313" key="6">
    <source>
        <dbReference type="Proteomes" id="UP000198977"/>
    </source>
</evidence>
<dbReference type="OrthoDB" id="5469761at2"/>
<dbReference type="GO" id="GO:0000166">
    <property type="term" value="F:nucleotide binding"/>
    <property type="evidence" value="ECO:0007669"/>
    <property type="project" value="UniProtKB-KW"/>
</dbReference>
<accession>A0A1I2BEJ7</accession>
<dbReference type="GO" id="GO:0016787">
    <property type="term" value="F:hydrolase activity"/>
    <property type="evidence" value="ECO:0007669"/>
    <property type="project" value="UniProtKB-KW"/>
</dbReference>
<evidence type="ECO:0000313" key="5">
    <source>
        <dbReference type="EMBL" id="SFE53580.1"/>
    </source>
</evidence>
<dbReference type="STRING" id="74348.SAMN04488523_10856"/>